<keyword evidence="2" id="KW-1185">Reference proteome</keyword>
<reference evidence="1 2" key="1">
    <citation type="journal article" date="2016" name="Mol. Biol. Evol.">
        <title>Comparative Genomics of Early-Diverging Mushroom-Forming Fungi Provides Insights into the Origins of Lignocellulose Decay Capabilities.</title>
        <authorList>
            <person name="Nagy L.G."/>
            <person name="Riley R."/>
            <person name="Tritt A."/>
            <person name="Adam C."/>
            <person name="Daum C."/>
            <person name="Floudas D."/>
            <person name="Sun H."/>
            <person name="Yadav J.S."/>
            <person name="Pangilinan J."/>
            <person name="Larsson K.H."/>
            <person name="Matsuura K."/>
            <person name="Barry K."/>
            <person name="Labutti K."/>
            <person name="Kuo R."/>
            <person name="Ohm R.A."/>
            <person name="Bhattacharya S.S."/>
            <person name="Shirouzu T."/>
            <person name="Yoshinaga Y."/>
            <person name="Martin F.M."/>
            <person name="Grigoriev I.V."/>
            <person name="Hibbett D.S."/>
        </authorList>
    </citation>
    <scope>NUCLEOTIDE SEQUENCE [LARGE SCALE GENOMIC DNA]</scope>
    <source>
        <strain evidence="1 2">L-15889</strain>
    </source>
</reference>
<dbReference type="EMBL" id="KV429101">
    <property type="protein sequence ID" value="KZT65675.1"/>
    <property type="molecule type" value="Genomic_DNA"/>
</dbReference>
<evidence type="ECO:0000313" key="2">
    <source>
        <dbReference type="Proteomes" id="UP000076727"/>
    </source>
</evidence>
<sequence>MIRAPDFLELASGWRHIEVCTVLPQDALPVPWTDPNGPREAVIALAFTASRRLYERKPTREQYVWLLGLFGCYPQWYRDAVPKEHFDIHCITP</sequence>
<dbReference type="OrthoDB" id="2796638at2759"/>
<evidence type="ECO:0000313" key="1">
    <source>
        <dbReference type="EMBL" id="KZT65675.1"/>
    </source>
</evidence>
<protein>
    <submittedName>
        <fullName evidence="1">Uncharacterized protein</fullName>
    </submittedName>
</protein>
<dbReference type="AlphaFoldDB" id="A0A165MH36"/>
<proteinExistence type="predicted"/>
<dbReference type="Proteomes" id="UP000076727">
    <property type="component" value="Unassembled WGS sequence"/>
</dbReference>
<name>A0A165MH36_9APHY</name>
<accession>A0A165MH36</accession>
<organism evidence="1 2">
    <name type="scientific">Daedalea quercina L-15889</name>
    <dbReference type="NCBI Taxonomy" id="1314783"/>
    <lineage>
        <taxon>Eukaryota</taxon>
        <taxon>Fungi</taxon>
        <taxon>Dikarya</taxon>
        <taxon>Basidiomycota</taxon>
        <taxon>Agaricomycotina</taxon>
        <taxon>Agaricomycetes</taxon>
        <taxon>Polyporales</taxon>
        <taxon>Fomitopsis</taxon>
    </lineage>
</organism>
<gene>
    <name evidence="1" type="ORF">DAEQUDRAFT_731094</name>
</gene>